<reference evidence="1 2" key="1">
    <citation type="submission" date="2017-02" db="EMBL/GenBank/DDBJ databases">
        <title>Complete genome sequences of Mycobacterium kansasii strains isolated from rhesus macaques.</title>
        <authorList>
            <person name="Panda A."/>
            <person name="Nagaraj S."/>
            <person name="Zhao X."/>
            <person name="Tettelin H."/>
            <person name="Detolla L.J."/>
        </authorList>
    </citation>
    <scope>NUCLEOTIDE SEQUENCE [LARGE SCALE GENOMIC DNA]</scope>
    <source>
        <strain evidence="1 2">11-3813</strain>
    </source>
</reference>
<dbReference type="InterPro" id="IPR007822">
    <property type="entry name" value="LANC-like"/>
</dbReference>
<dbReference type="GO" id="GO:0031179">
    <property type="term" value="P:peptide modification"/>
    <property type="evidence" value="ECO:0007669"/>
    <property type="project" value="InterPro"/>
</dbReference>
<dbReference type="Proteomes" id="UP000189229">
    <property type="component" value="Unassembled WGS sequence"/>
</dbReference>
<evidence type="ECO:0000313" key="1">
    <source>
        <dbReference type="EMBL" id="OOK82057.1"/>
    </source>
</evidence>
<dbReference type="SUPFAM" id="SSF158745">
    <property type="entry name" value="LanC-like"/>
    <property type="match status" value="1"/>
</dbReference>
<name>A0A1V3XS62_MYCKA</name>
<dbReference type="PRINTS" id="PR01950">
    <property type="entry name" value="LANCSUPER"/>
</dbReference>
<dbReference type="Pfam" id="PF05147">
    <property type="entry name" value="LANC_like"/>
    <property type="match status" value="1"/>
</dbReference>
<dbReference type="Gene3D" id="1.50.10.20">
    <property type="match status" value="1"/>
</dbReference>
<organism evidence="1 2">
    <name type="scientific">Mycobacterium kansasii</name>
    <dbReference type="NCBI Taxonomy" id="1768"/>
    <lineage>
        <taxon>Bacteria</taxon>
        <taxon>Bacillati</taxon>
        <taxon>Actinomycetota</taxon>
        <taxon>Actinomycetes</taxon>
        <taxon>Mycobacteriales</taxon>
        <taxon>Mycobacteriaceae</taxon>
        <taxon>Mycobacterium</taxon>
    </lineage>
</organism>
<sequence length="244" mass="25446">MRQPRIGSAGRRSWSGQGSGSLDLNGISHGAAGYAYALASLAEATGIDEFADAAAECIAFENANFDPHRHAWADLDSNGEKVWPCKWCHGSPGIGLARIAMAGLRRTDTALLYNDVTHALTAVENSWAGIRRDTLCCGTLGSVEFLSEAGTVLGRDELRDLAARHLAGSSRPPPLAAITDGAAVPDGSTPECSRAWPVSATRSCAGSMTRFPTSWCGNSRSAPTGTRGVNGVGGLILCRGCTGW</sequence>
<protein>
    <submittedName>
        <fullName evidence="1">Lanthionine synthetase C-like family protein</fullName>
    </submittedName>
</protein>
<gene>
    <name evidence="1" type="ORF">BZL30_0626</name>
</gene>
<proteinExistence type="predicted"/>
<accession>A0A1V3XS62</accession>
<dbReference type="EMBL" id="MVBM01000001">
    <property type="protein sequence ID" value="OOK82057.1"/>
    <property type="molecule type" value="Genomic_DNA"/>
</dbReference>
<comment type="caution">
    <text evidence="1">The sequence shown here is derived from an EMBL/GenBank/DDBJ whole genome shotgun (WGS) entry which is preliminary data.</text>
</comment>
<dbReference type="AlphaFoldDB" id="A0A1V3XS62"/>
<evidence type="ECO:0000313" key="2">
    <source>
        <dbReference type="Proteomes" id="UP000189229"/>
    </source>
</evidence>